<reference evidence="9 10" key="1">
    <citation type="submission" date="2019-07" db="EMBL/GenBank/DDBJ databases">
        <title>Whole genome shotgun sequence of Lactobacillus rapi NBRC 109618.</title>
        <authorList>
            <person name="Hosoyama A."/>
            <person name="Uohara A."/>
            <person name="Ohji S."/>
            <person name="Ichikawa N."/>
        </authorList>
    </citation>
    <scope>NUCLEOTIDE SEQUENCE [LARGE SCALE GENOMIC DNA]</scope>
    <source>
        <strain evidence="9 10">NBRC 109618</strain>
    </source>
</reference>
<feature type="transmembrane region" description="Helical" evidence="7">
    <location>
        <begin position="160"/>
        <end position="180"/>
    </location>
</feature>
<evidence type="ECO:0000256" key="1">
    <source>
        <dbReference type="ARBA" id="ARBA00004651"/>
    </source>
</evidence>
<accession>A0A512PL21</accession>
<gene>
    <name evidence="9" type="ORF">LRA02_07650</name>
</gene>
<dbReference type="GO" id="GO:0009246">
    <property type="term" value="P:enterobacterial common antigen biosynthetic process"/>
    <property type="evidence" value="ECO:0007669"/>
    <property type="project" value="TreeGrafter"/>
</dbReference>
<dbReference type="RefSeq" id="WP_056982249.1">
    <property type="nucleotide sequence ID" value="NZ_BKAM01000005.1"/>
</dbReference>
<dbReference type="GO" id="GO:0016413">
    <property type="term" value="F:O-acetyltransferase activity"/>
    <property type="evidence" value="ECO:0007669"/>
    <property type="project" value="TreeGrafter"/>
</dbReference>
<feature type="transmembrane region" description="Helical" evidence="7">
    <location>
        <begin position="49"/>
        <end position="68"/>
    </location>
</feature>
<dbReference type="PANTHER" id="PTHR40074:SF2">
    <property type="entry name" value="O-ACETYLTRANSFERASE WECH"/>
    <property type="match status" value="1"/>
</dbReference>
<evidence type="ECO:0000313" key="10">
    <source>
        <dbReference type="Proteomes" id="UP000321569"/>
    </source>
</evidence>
<feature type="transmembrane region" description="Helical" evidence="7">
    <location>
        <begin position="16"/>
        <end position="37"/>
    </location>
</feature>
<dbReference type="EMBL" id="BKAM01000005">
    <property type="protein sequence ID" value="GEP71897.1"/>
    <property type="molecule type" value="Genomic_DNA"/>
</dbReference>
<feature type="transmembrane region" description="Helical" evidence="7">
    <location>
        <begin position="267"/>
        <end position="285"/>
    </location>
</feature>
<evidence type="ECO:0000313" key="9">
    <source>
        <dbReference type="EMBL" id="GEP71897.1"/>
    </source>
</evidence>
<dbReference type="Pfam" id="PF01757">
    <property type="entry name" value="Acyl_transf_3"/>
    <property type="match status" value="1"/>
</dbReference>
<dbReference type="OrthoDB" id="569695at2"/>
<dbReference type="Proteomes" id="UP000321569">
    <property type="component" value="Unassembled WGS sequence"/>
</dbReference>
<feature type="transmembrane region" description="Helical" evidence="7">
    <location>
        <begin position="89"/>
        <end position="108"/>
    </location>
</feature>
<sequence length="369" mass="43020">MPESQSNSNMTDVGDYLKLFACTAVMLQTILAFALTTHPSHQVQVGIGVAYNLVKFTAPAFIFGILYTTIRTSSASPNYRAYLNTQWHALLIPTIWWTNIYLLIMPWVQQVNHYQTLDQFIWQFINGNAAPHLWYNTMMLQFIVLMPLFWQLVKWCQTNPYRGLIALSVTTFVYFGWLWLYDQLVFHGPYMTRWYLLDRFFPSFIIYGVGGALAWHYHPIVAKFLQRYWFLLVVLACGSFYWINIELLQFGLPVKLTNAIYYKPSMAIYDLAIILLISAIALYQIRQHMAITRIVHYLAGFAYKAFLSNVFWQQILWLSFGKALVTRNPILGIIVIYIGTWILSFASAIGIHFGWQRLLTWIKKIGIPR</sequence>
<feature type="transmembrane region" description="Helical" evidence="7">
    <location>
        <begin position="229"/>
        <end position="247"/>
    </location>
</feature>
<feature type="transmembrane region" description="Helical" evidence="7">
    <location>
        <begin position="133"/>
        <end position="153"/>
    </location>
</feature>
<organism evidence="9 10">
    <name type="scientific">Lentilactobacillus rapi</name>
    <dbReference type="NCBI Taxonomy" id="481723"/>
    <lineage>
        <taxon>Bacteria</taxon>
        <taxon>Bacillati</taxon>
        <taxon>Bacillota</taxon>
        <taxon>Bacilli</taxon>
        <taxon>Lactobacillales</taxon>
        <taxon>Lactobacillaceae</taxon>
        <taxon>Lentilactobacillus</taxon>
    </lineage>
</organism>
<dbReference type="STRING" id="1423795.FD12_GL002385"/>
<keyword evidence="6 7" id="KW-0472">Membrane</keyword>
<evidence type="ECO:0000256" key="5">
    <source>
        <dbReference type="ARBA" id="ARBA00022989"/>
    </source>
</evidence>
<protein>
    <submittedName>
        <fullName evidence="9">Membrane protein</fullName>
    </submittedName>
</protein>
<dbReference type="InterPro" id="IPR002656">
    <property type="entry name" value="Acyl_transf_3_dom"/>
</dbReference>
<comment type="caution">
    <text evidence="9">The sequence shown here is derived from an EMBL/GenBank/DDBJ whole genome shotgun (WGS) entry which is preliminary data.</text>
</comment>
<dbReference type="PANTHER" id="PTHR40074">
    <property type="entry name" value="O-ACETYLTRANSFERASE WECH"/>
    <property type="match status" value="1"/>
</dbReference>
<evidence type="ECO:0000259" key="8">
    <source>
        <dbReference type="Pfam" id="PF01757"/>
    </source>
</evidence>
<comment type="similarity">
    <text evidence="2">Belongs to the acyltransferase 3 family.</text>
</comment>
<comment type="subcellular location">
    <subcellularLocation>
        <location evidence="1">Cell membrane</location>
        <topology evidence="1">Multi-pass membrane protein</topology>
    </subcellularLocation>
</comment>
<proteinExistence type="inferred from homology"/>
<keyword evidence="5 7" id="KW-1133">Transmembrane helix</keyword>
<feature type="domain" description="Acyltransferase 3" evidence="8">
    <location>
        <begin position="15"/>
        <end position="346"/>
    </location>
</feature>
<evidence type="ECO:0000256" key="6">
    <source>
        <dbReference type="ARBA" id="ARBA00023136"/>
    </source>
</evidence>
<feature type="transmembrane region" description="Helical" evidence="7">
    <location>
        <begin position="330"/>
        <end position="355"/>
    </location>
</feature>
<dbReference type="AlphaFoldDB" id="A0A512PL21"/>
<feature type="transmembrane region" description="Helical" evidence="7">
    <location>
        <begin position="297"/>
        <end position="318"/>
    </location>
</feature>
<evidence type="ECO:0000256" key="7">
    <source>
        <dbReference type="SAM" id="Phobius"/>
    </source>
</evidence>
<dbReference type="GO" id="GO:0005886">
    <property type="term" value="C:plasma membrane"/>
    <property type="evidence" value="ECO:0007669"/>
    <property type="project" value="UniProtKB-SubCell"/>
</dbReference>
<feature type="transmembrane region" description="Helical" evidence="7">
    <location>
        <begin position="200"/>
        <end position="217"/>
    </location>
</feature>
<keyword evidence="4 7" id="KW-0812">Transmembrane</keyword>
<evidence type="ECO:0000256" key="4">
    <source>
        <dbReference type="ARBA" id="ARBA00022692"/>
    </source>
</evidence>
<evidence type="ECO:0000256" key="2">
    <source>
        <dbReference type="ARBA" id="ARBA00007400"/>
    </source>
</evidence>
<keyword evidence="3" id="KW-1003">Cell membrane</keyword>
<evidence type="ECO:0000256" key="3">
    <source>
        <dbReference type="ARBA" id="ARBA00022475"/>
    </source>
</evidence>
<name>A0A512PL21_9LACO</name>